<protein>
    <recommendedName>
        <fullName evidence="3">Sigma-70, region 4</fullName>
    </recommendedName>
</protein>
<proteinExistence type="predicted"/>
<dbReference type="EMBL" id="AEJB01000361">
    <property type="protein sequence ID" value="ELP66318.1"/>
    <property type="molecule type" value="Genomic_DNA"/>
</dbReference>
<gene>
    <name evidence="1" type="ORF">STRTUCAR8_01792</name>
</gene>
<keyword evidence="2" id="KW-1185">Reference proteome</keyword>
<name>L7F3Z6_STRT8</name>
<evidence type="ECO:0000313" key="1">
    <source>
        <dbReference type="EMBL" id="ELP66318.1"/>
    </source>
</evidence>
<organism evidence="1 2">
    <name type="scientific">Streptomyces turgidiscabies (strain Car8)</name>
    <dbReference type="NCBI Taxonomy" id="698760"/>
    <lineage>
        <taxon>Bacteria</taxon>
        <taxon>Bacillati</taxon>
        <taxon>Actinomycetota</taxon>
        <taxon>Actinomycetes</taxon>
        <taxon>Kitasatosporales</taxon>
        <taxon>Streptomycetaceae</taxon>
        <taxon>Streptomyces</taxon>
    </lineage>
</organism>
<accession>L7F3Z6</accession>
<dbReference type="InterPro" id="IPR013324">
    <property type="entry name" value="RNA_pol_sigma_r3/r4-like"/>
</dbReference>
<dbReference type="PATRIC" id="fig|698760.3.peg.5326"/>
<comment type="caution">
    <text evidence="1">The sequence shown here is derived from an EMBL/GenBank/DDBJ whole genome shotgun (WGS) entry which is preliminary data.</text>
</comment>
<evidence type="ECO:0000313" key="2">
    <source>
        <dbReference type="Proteomes" id="UP000010931"/>
    </source>
</evidence>
<sequence>MIDPPPEYTAFCLLYQDSYLRYARARLTDPGLSRRLVERALGLVATNWASVLASHCPAAEAWDILVSVITTVVRQRPATGARPCNAVYRMLSPLQADVVILRHRLSLNDEQAADLMGVEEPVVASQLRMAHRNLPQGVANSLPAAPGAKT</sequence>
<reference evidence="1 2" key="1">
    <citation type="journal article" date="2011" name="Plasmid">
        <title>Streptomyces turgidiscabies Car8 contains a modular pathogenicity island that shares virulence genes with other actinobacterial plant pathogens.</title>
        <authorList>
            <person name="Huguet-Tapia J.C."/>
            <person name="Badger J.H."/>
            <person name="Loria R."/>
            <person name="Pettis G.S."/>
        </authorList>
    </citation>
    <scope>NUCLEOTIDE SEQUENCE [LARGE SCALE GENOMIC DNA]</scope>
    <source>
        <strain evidence="1 2">Car8</strain>
    </source>
</reference>
<dbReference type="Proteomes" id="UP000010931">
    <property type="component" value="Unassembled WGS sequence"/>
</dbReference>
<dbReference type="SUPFAM" id="SSF88659">
    <property type="entry name" value="Sigma3 and sigma4 domains of RNA polymerase sigma factors"/>
    <property type="match status" value="1"/>
</dbReference>
<dbReference type="AlphaFoldDB" id="L7F3Z6"/>
<evidence type="ECO:0008006" key="3">
    <source>
        <dbReference type="Google" id="ProtNLM"/>
    </source>
</evidence>